<sequence length="101" mass="11435">MVLNELRELRLGFVHGLASRYQRIDRALVTKSLFDLYKEIHNLAGAAGAYQFEELGQQALQLDALLRVQLNKVDSETVDWVPITQEVQVVLTLTQQAIKGQ</sequence>
<dbReference type="GO" id="GO:0004672">
    <property type="term" value="F:protein kinase activity"/>
    <property type="evidence" value="ECO:0007669"/>
    <property type="project" value="UniProtKB-ARBA"/>
</dbReference>
<proteinExistence type="predicted"/>
<protein>
    <submittedName>
        <fullName evidence="4">Hpt domain-containing protein</fullName>
    </submittedName>
</protein>
<evidence type="ECO:0000313" key="5">
    <source>
        <dbReference type="Proteomes" id="UP000199058"/>
    </source>
</evidence>
<dbReference type="AlphaFoldDB" id="A0A1I1J7S8"/>
<evidence type="ECO:0000313" key="4">
    <source>
        <dbReference type="EMBL" id="SFC44604.1"/>
    </source>
</evidence>
<dbReference type="STRING" id="1122252.SAMN05660443_2661"/>
<dbReference type="InterPro" id="IPR008207">
    <property type="entry name" value="Sig_transdc_His_kin_Hpt_dom"/>
</dbReference>
<dbReference type="Gene3D" id="1.20.120.160">
    <property type="entry name" value="HPT domain"/>
    <property type="match status" value="1"/>
</dbReference>
<dbReference type="EMBL" id="FOLH01000006">
    <property type="protein sequence ID" value="SFC44604.1"/>
    <property type="molecule type" value="Genomic_DNA"/>
</dbReference>
<dbReference type="Proteomes" id="UP000199058">
    <property type="component" value="Unassembled WGS sequence"/>
</dbReference>
<feature type="domain" description="HPt" evidence="3">
    <location>
        <begin position="2"/>
        <end position="101"/>
    </location>
</feature>
<feature type="modified residue" description="Phosphohistidine" evidence="2">
    <location>
        <position position="41"/>
    </location>
</feature>
<dbReference type="SUPFAM" id="SSF47226">
    <property type="entry name" value="Histidine-containing phosphotransfer domain, HPT domain"/>
    <property type="match status" value="1"/>
</dbReference>
<keyword evidence="2" id="KW-0597">Phosphoprotein</keyword>
<keyword evidence="5" id="KW-1185">Reference proteome</keyword>
<gene>
    <name evidence="4" type="ORF">SAMN05660443_2661</name>
</gene>
<reference evidence="4 5" key="1">
    <citation type="submission" date="2016-10" db="EMBL/GenBank/DDBJ databases">
        <authorList>
            <person name="de Groot N.N."/>
        </authorList>
    </citation>
    <scope>NUCLEOTIDE SEQUENCE [LARGE SCALE GENOMIC DNA]</scope>
    <source>
        <strain evidence="4 5">DSM 18438</strain>
    </source>
</reference>
<evidence type="ECO:0000256" key="1">
    <source>
        <dbReference type="ARBA" id="ARBA00023012"/>
    </source>
</evidence>
<dbReference type="GO" id="GO:0000160">
    <property type="term" value="P:phosphorelay signal transduction system"/>
    <property type="evidence" value="ECO:0007669"/>
    <property type="project" value="UniProtKB-KW"/>
</dbReference>
<organism evidence="4 5">
    <name type="scientific">Marinospirillum celere</name>
    <dbReference type="NCBI Taxonomy" id="1122252"/>
    <lineage>
        <taxon>Bacteria</taxon>
        <taxon>Pseudomonadati</taxon>
        <taxon>Pseudomonadota</taxon>
        <taxon>Gammaproteobacteria</taxon>
        <taxon>Oceanospirillales</taxon>
        <taxon>Oceanospirillaceae</taxon>
        <taxon>Marinospirillum</taxon>
    </lineage>
</organism>
<evidence type="ECO:0000256" key="2">
    <source>
        <dbReference type="PROSITE-ProRule" id="PRU00110"/>
    </source>
</evidence>
<name>A0A1I1J7S8_9GAMM</name>
<dbReference type="PROSITE" id="PS50894">
    <property type="entry name" value="HPT"/>
    <property type="match status" value="1"/>
</dbReference>
<accession>A0A1I1J7S8</accession>
<evidence type="ECO:0000259" key="3">
    <source>
        <dbReference type="PROSITE" id="PS50894"/>
    </source>
</evidence>
<keyword evidence="1" id="KW-0902">Two-component regulatory system</keyword>
<dbReference type="InterPro" id="IPR036641">
    <property type="entry name" value="HPT_dom_sf"/>
</dbReference>
<dbReference type="Pfam" id="PF01627">
    <property type="entry name" value="Hpt"/>
    <property type="match status" value="1"/>
</dbReference>